<keyword evidence="2" id="KW-0378">Hydrolase</keyword>
<evidence type="ECO:0000313" key="8">
    <source>
        <dbReference type="Proteomes" id="UP000445000"/>
    </source>
</evidence>
<reference evidence="8" key="1">
    <citation type="submission" date="2020-01" db="EMBL/GenBank/DDBJ databases">
        <title>'Steroidobacter agaridevorans' sp. nov., agar-degrading bacteria isolated from rhizosphere soils.</title>
        <authorList>
            <person name="Ikenaga M."/>
            <person name="Kataoka M."/>
            <person name="Murouchi A."/>
            <person name="Katsuragi S."/>
            <person name="Sakai M."/>
        </authorList>
    </citation>
    <scope>NUCLEOTIDE SEQUENCE [LARGE SCALE GENOMIC DNA]</scope>
    <source>
        <strain evidence="8">YU21-B</strain>
    </source>
</reference>
<dbReference type="Proteomes" id="UP000445000">
    <property type="component" value="Unassembled WGS sequence"/>
</dbReference>
<evidence type="ECO:0000256" key="1">
    <source>
        <dbReference type="ARBA" id="ARBA00022741"/>
    </source>
</evidence>
<evidence type="ECO:0000313" key="7">
    <source>
        <dbReference type="EMBL" id="GFE81877.1"/>
    </source>
</evidence>
<dbReference type="AlphaFoldDB" id="A0A829YEY9"/>
<gene>
    <name evidence="7" type="ORF">GCM10011487_38770</name>
</gene>
<feature type="domain" description="UvrD-like helicase C-terminal" evidence="6">
    <location>
        <begin position="275"/>
        <end position="383"/>
    </location>
</feature>
<dbReference type="GO" id="GO:0003677">
    <property type="term" value="F:DNA binding"/>
    <property type="evidence" value="ECO:0007669"/>
    <property type="project" value="InterPro"/>
</dbReference>
<organism evidence="7 8">
    <name type="scientific">Steroidobacter agaridevorans</name>
    <dbReference type="NCBI Taxonomy" id="2695856"/>
    <lineage>
        <taxon>Bacteria</taxon>
        <taxon>Pseudomonadati</taxon>
        <taxon>Pseudomonadota</taxon>
        <taxon>Gammaproteobacteria</taxon>
        <taxon>Steroidobacterales</taxon>
        <taxon>Steroidobacteraceae</taxon>
        <taxon>Steroidobacter</taxon>
    </lineage>
</organism>
<feature type="domain" description="UvrD-like helicase C-terminal" evidence="6">
    <location>
        <begin position="387"/>
        <end position="452"/>
    </location>
</feature>
<dbReference type="GO" id="GO:0000725">
    <property type="term" value="P:recombinational repair"/>
    <property type="evidence" value="ECO:0007669"/>
    <property type="project" value="TreeGrafter"/>
</dbReference>
<dbReference type="Pfam" id="PF13361">
    <property type="entry name" value="UvrD_C"/>
    <property type="match status" value="2"/>
</dbReference>
<dbReference type="GO" id="GO:0016787">
    <property type="term" value="F:hydrolase activity"/>
    <property type="evidence" value="ECO:0007669"/>
    <property type="project" value="UniProtKB-KW"/>
</dbReference>
<evidence type="ECO:0000259" key="6">
    <source>
        <dbReference type="Pfam" id="PF13361"/>
    </source>
</evidence>
<dbReference type="Gene3D" id="3.40.50.300">
    <property type="entry name" value="P-loop containing nucleotide triphosphate hydrolases"/>
    <property type="match status" value="2"/>
</dbReference>
<comment type="caution">
    <text evidence="7">The sequence shown here is derived from an EMBL/GenBank/DDBJ whole genome shotgun (WGS) entry which is preliminary data.</text>
</comment>
<dbReference type="GO" id="GO:0043138">
    <property type="term" value="F:3'-5' DNA helicase activity"/>
    <property type="evidence" value="ECO:0007669"/>
    <property type="project" value="TreeGrafter"/>
</dbReference>
<keyword evidence="1" id="KW-0547">Nucleotide-binding</keyword>
<sequence length="467" mass="52179">MLPPHLVICKDEMTESVDAEQFQTRLWDMFSVRFDCLLSMPQIDRIRWHLFPEIRIAQGSLFSDSSPDNAAEREGAAKAHSSPDSLMRVMDLQQEQLARSLGEGHRVIHGVAGSGKTLILAYRCQRLADSLQRPILVLCFNVALASKLEHMIASRDPSNRVTVRHFHGWCGDQLKLYHVAKPEPGPNYHDQMVTAVIAAVERGQIPGGQYGAVLIDEGHDFSPHWLKLLTQMVDPATNSLLLLYDDAQSIYGKRRTAKFSFKSVGIQAQGRTTILRVNYRNTNEILDCAFRFAEDVLQPQDRDEDDIPLVKPEMAGRHGAVPKLLRADSVHGEAEEIGRELQRVHDSGTPWKDMAVLFPAHFVGDEVATVLQKAKIPCERLEKNSASRKYKAGEDSLKLMTMHASKGLEFPIVAIAGLGFMPYRSDQAADDARLLYVAMTRATETLVMTASRKSAFVERLIEVGRAA</sequence>
<keyword evidence="4" id="KW-0067">ATP-binding</keyword>
<dbReference type="Pfam" id="PF13245">
    <property type="entry name" value="AAA_19"/>
    <property type="match status" value="1"/>
</dbReference>
<dbReference type="GO" id="GO:0005524">
    <property type="term" value="F:ATP binding"/>
    <property type="evidence" value="ECO:0007669"/>
    <property type="project" value="UniProtKB-KW"/>
</dbReference>
<dbReference type="PANTHER" id="PTHR11070:SF45">
    <property type="entry name" value="DNA 3'-5' HELICASE"/>
    <property type="match status" value="1"/>
</dbReference>
<accession>A0A829YEY9</accession>
<dbReference type="GO" id="GO:0005829">
    <property type="term" value="C:cytosol"/>
    <property type="evidence" value="ECO:0007669"/>
    <property type="project" value="TreeGrafter"/>
</dbReference>
<dbReference type="InterPro" id="IPR014017">
    <property type="entry name" value="DNA_helicase_UvrD-like_C"/>
</dbReference>
<keyword evidence="3" id="KW-0347">Helicase</keyword>
<protein>
    <recommendedName>
        <fullName evidence="6">UvrD-like helicase C-terminal domain-containing protein</fullName>
    </recommendedName>
</protein>
<dbReference type="SUPFAM" id="SSF52540">
    <property type="entry name" value="P-loop containing nucleoside triphosphate hydrolases"/>
    <property type="match status" value="1"/>
</dbReference>
<evidence type="ECO:0000256" key="5">
    <source>
        <dbReference type="SAM" id="MobiDB-lite"/>
    </source>
</evidence>
<name>A0A829YEY9_9GAMM</name>
<dbReference type="InterPro" id="IPR027417">
    <property type="entry name" value="P-loop_NTPase"/>
</dbReference>
<keyword evidence="8" id="KW-1185">Reference proteome</keyword>
<proteinExistence type="predicted"/>
<dbReference type="EMBL" id="BLJN01000003">
    <property type="protein sequence ID" value="GFE81877.1"/>
    <property type="molecule type" value="Genomic_DNA"/>
</dbReference>
<dbReference type="InterPro" id="IPR000212">
    <property type="entry name" value="DNA_helicase_UvrD/REP"/>
</dbReference>
<evidence type="ECO:0000256" key="2">
    <source>
        <dbReference type="ARBA" id="ARBA00022801"/>
    </source>
</evidence>
<evidence type="ECO:0000256" key="3">
    <source>
        <dbReference type="ARBA" id="ARBA00022806"/>
    </source>
</evidence>
<dbReference type="PANTHER" id="PTHR11070">
    <property type="entry name" value="UVRD / RECB / PCRA DNA HELICASE FAMILY MEMBER"/>
    <property type="match status" value="1"/>
</dbReference>
<feature type="region of interest" description="Disordered" evidence="5">
    <location>
        <begin position="64"/>
        <end position="85"/>
    </location>
</feature>
<evidence type="ECO:0000256" key="4">
    <source>
        <dbReference type="ARBA" id="ARBA00022840"/>
    </source>
</evidence>